<evidence type="ECO:0000256" key="8">
    <source>
        <dbReference type="ARBA" id="ARBA00022989"/>
    </source>
</evidence>
<evidence type="ECO:0000256" key="3">
    <source>
        <dbReference type="ARBA" id="ARBA00007811"/>
    </source>
</evidence>
<sequence length="401" mass="46889">MDKSSKQKSLRFSDYYLILYNLVLTVGWSLILFVTVQTALRWKSQSDVLSSKNLYKNNELLLQIFQTAALLEVVHAALGIVRSNPVLVFVQVLSRITVVWFVSYPFSTPKNSVGILVICIAWSFAEIIRYTYYALNIIGKIPYFITWCRYSFFIILYPVGVTGELICMFYATQYLQPLSIRKKYSFLLPNRLNISFDIYYFFVITMLLYIPVFPILYKHMLTQREKVLNASAGLEVLHAAFRLVPSNPVVVFPQVFIRFLVIWAVADVFQSSTKTYGLFMLNLAWSISETIRYFYYVFNLLNSEPFILKVLRYNLFIILYPIGALAETILIANAAVYLKPMSVRKNYSFFLPNSLNISFDMFYLLWIWIALYLPVFPLMYNHMLAQRRKYLYGRSHSKKAN</sequence>
<comment type="caution">
    <text evidence="14">Lacks conserved residue(s) required for the propagation of feature annotation.</text>
</comment>
<dbReference type="InterPro" id="IPR007482">
    <property type="entry name" value="Tyr_Pase-like_PTPLA"/>
</dbReference>
<evidence type="ECO:0000256" key="6">
    <source>
        <dbReference type="ARBA" id="ARBA00022692"/>
    </source>
</evidence>
<evidence type="ECO:0000256" key="9">
    <source>
        <dbReference type="ARBA" id="ARBA00023098"/>
    </source>
</evidence>
<gene>
    <name evidence="15" type="ORF">BpHYR1_013937</name>
</gene>
<reference evidence="15 16" key="1">
    <citation type="journal article" date="2018" name="Sci. Rep.">
        <title>Genomic signatures of local adaptation to the degree of environmental predictability in rotifers.</title>
        <authorList>
            <person name="Franch-Gras L."/>
            <person name="Hahn C."/>
            <person name="Garcia-Roger E.M."/>
            <person name="Carmona M.J."/>
            <person name="Serra M."/>
            <person name="Gomez A."/>
        </authorList>
    </citation>
    <scope>NUCLEOTIDE SEQUENCE [LARGE SCALE GENOMIC DNA]</scope>
    <source>
        <strain evidence="15">HYR1</strain>
    </source>
</reference>
<evidence type="ECO:0000256" key="7">
    <source>
        <dbReference type="ARBA" id="ARBA00022832"/>
    </source>
</evidence>
<dbReference type="GO" id="GO:0042761">
    <property type="term" value="P:very long-chain fatty acid biosynthetic process"/>
    <property type="evidence" value="ECO:0007669"/>
    <property type="project" value="TreeGrafter"/>
</dbReference>
<evidence type="ECO:0000256" key="10">
    <source>
        <dbReference type="ARBA" id="ARBA00023136"/>
    </source>
</evidence>
<keyword evidence="12 14" id="KW-0456">Lyase</keyword>
<feature type="transmembrane region" description="Helical" evidence="14">
    <location>
        <begin position="15"/>
        <end position="40"/>
    </location>
</feature>
<evidence type="ECO:0000256" key="13">
    <source>
        <dbReference type="ARBA" id="ARBA00036671"/>
    </source>
</evidence>
<feature type="transmembrane region" description="Helical" evidence="14">
    <location>
        <begin position="313"/>
        <end position="337"/>
    </location>
</feature>
<dbReference type="EC" id="4.2.1.134" evidence="4 14"/>
<dbReference type="GO" id="GO:0102158">
    <property type="term" value="F:very-long-chain (3R)-3-hydroxyacyl-CoA dehydratase activity"/>
    <property type="evidence" value="ECO:0007669"/>
    <property type="project" value="UniProtKB-EC"/>
</dbReference>
<comment type="caution">
    <text evidence="15">The sequence shown here is derived from an EMBL/GenBank/DDBJ whole genome shotgun (WGS) entry which is preliminary data.</text>
</comment>
<dbReference type="Proteomes" id="UP000276133">
    <property type="component" value="Unassembled WGS sequence"/>
</dbReference>
<evidence type="ECO:0000256" key="11">
    <source>
        <dbReference type="ARBA" id="ARBA00023160"/>
    </source>
</evidence>
<comment type="pathway">
    <text evidence="2 14">Lipid metabolism; fatty acid biosynthesis.</text>
</comment>
<keyword evidence="5 14" id="KW-0444">Lipid biosynthesis</keyword>
<protein>
    <recommendedName>
        <fullName evidence="4 14">Very-long-chain (3R)-3-hydroxyacyl-CoA dehydratase</fullName>
        <ecNumber evidence="4 14">4.2.1.134</ecNumber>
    </recommendedName>
</protein>
<name>A0A3M7R2R9_BRAPC</name>
<keyword evidence="10 14" id="KW-0472">Membrane</keyword>
<dbReference type="GO" id="GO:0030497">
    <property type="term" value="P:fatty acid elongation"/>
    <property type="evidence" value="ECO:0007669"/>
    <property type="project" value="TreeGrafter"/>
</dbReference>
<evidence type="ECO:0000256" key="12">
    <source>
        <dbReference type="ARBA" id="ARBA00023239"/>
    </source>
</evidence>
<keyword evidence="11 14" id="KW-0275">Fatty acid biosynthesis</keyword>
<comment type="function">
    <text evidence="14">Catalyzes the third of the four reactions of the long-chain fatty acids elongation cycle. This endoplasmic reticulum-bound enzymatic process, allows the addition of two carbons to the chain of long- and very long-chain fatty acids/VLCFAs per cycle. This enzyme catalyzes the dehydration of the 3-hydroxyacyl-CoA intermediate into trans-2,3-enoyl-CoA, within each cycle of fatty acid elongation. Thereby, it participates to the production of VLCFAs of different chain lengths that are involved in multiple biological processes as precursors of membrane lipids and lipid mediators.</text>
</comment>
<feature type="transmembrane region" description="Helical" evidence="14">
    <location>
        <begin position="113"/>
        <end position="135"/>
    </location>
</feature>
<dbReference type="OrthoDB" id="46988at2759"/>
<evidence type="ECO:0000313" key="16">
    <source>
        <dbReference type="Proteomes" id="UP000276133"/>
    </source>
</evidence>
<keyword evidence="7 14" id="KW-0276">Fatty acid metabolism</keyword>
<dbReference type="EMBL" id="REGN01004349">
    <property type="protein sequence ID" value="RNA17892.1"/>
    <property type="molecule type" value="Genomic_DNA"/>
</dbReference>
<keyword evidence="6 14" id="KW-0812">Transmembrane</keyword>
<feature type="transmembrane region" description="Helical" evidence="14">
    <location>
        <begin position="357"/>
        <end position="380"/>
    </location>
</feature>
<evidence type="ECO:0000256" key="4">
    <source>
        <dbReference type="ARBA" id="ARBA00013122"/>
    </source>
</evidence>
<dbReference type="PANTHER" id="PTHR11035:SF3">
    <property type="entry name" value="VERY-LONG-CHAIN (3R)-3-HYDROXYACYL-COA DEHYDRATASE"/>
    <property type="match status" value="1"/>
</dbReference>
<feature type="transmembrane region" description="Helical" evidence="14">
    <location>
        <begin position="147"/>
        <end position="171"/>
    </location>
</feature>
<accession>A0A3M7R2R9</accession>
<proteinExistence type="inferred from homology"/>
<comment type="catalytic activity">
    <reaction evidence="13 14">
        <text>a very-long-chain (3R)-3-hydroxyacyl-CoA = a very-long-chain (2E)-enoyl-CoA + H2O</text>
        <dbReference type="Rhea" id="RHEA:45812"/>
        <dbReference type="ChEBI" id="CHEBI:15377"/>
        <dbReference type="ChEBI" id="CHEBI:83728"/>
        <dbReference type="ChEBI" id="CHEBI:85440"/>
        <dbReference type="EC" id="4.2.1.134"/>
    </reaction>
</comment>
<keyword evidence="9 14" id="KW-0443">Lipid metabolism</keyword>
<evidence type="ECO:0000313" key="15">
    <source>
        <dbReference type="EMBL" id="RNA17892.1"/>
    </source>
</evidence>
<comment type="similarity">
    <text evidence="3 14">Belongs to the very long-chain fatty acids dehydratase HACD family.</text>
</comment>
<evidence type="ECO:0000256" key="1">
    <source>
        <dbReference type="ARBA" id="ARBA00004141"/>
    </source>
</evidence>
<dbReference type="STRING" id="10195.A0A3M7R2R9"/>
<evidence type="ECO:0000256" key="14">
    <source>
        <dbReference type="RuleBase" id="RU363109"/>
    </source>
</evidence>
<organism evidence="15 16">
    <name type="scientific">Brachionus plicatilis</name>
    <name type="common">Marine rotifer</name>
    <name type="synonym">Brachionus muelleri</name>
    <dbReference type="NCBI Taxonomy" id="10195"/>
    <lineage>
        <taxon>Eukaryota</taxon>
        <taxon>Metazoa</taxon>
        <taxon>Spiralia</taxon>
        <taxon>Gnathifera</taxon>
        <taxon>Rotifera</taxon>
        <taxon>Eurotatoria</taxon>
        <taxon>Monogononta</taxon>
        <taxon>Pseudotrocha</taxon>
        <taxon>Ploima</taxon>
        <taxon>Brachionidae</taxon>
        <taxon>Brachionus</taxon>
    </lineage>
</organism>
<keyword evidence="8 14" id="KW-1133">Transmembrane helix</keyword>
<dbReference type="GO" id="GO:0030148">
    <property type="term" value="P:sphingolipid biosynthetic process"/>
    <property type="evidence" value="ECO:0007669"/>
    <property type="project" value="TreeGrafter"/>
</dbReference>
<dbReference type="Pfam" id="PF04387">
    <property type="entry name" value="PTPLA"/>
    <property type="match status" value="2"/>
</dbReference>
<keyword evidence="14" id="KW-0256">Endoplasmic reticulum</keyword>
<dbReference type="GO" id="GO:0005789">
    <property type="term" value="C:endoplasmic reticulum membrane"/>
    <property type="evidence" value="ECO:0007669"/>
    <property type="project" value="UniProtKB-SubCell"/>
</dbReference>
<dbReference type="UniPathway" id="UPA00094"/>
<feature type="transmembrane region" description="Helical" evidence="14">
    <location>
        <begin position="198"/>
        <end position="217"/>
    </location>
</feature>
<dbReference type="AlphaFoldDB" id="A0A3M7R2R9"/>
<comment type="subcellular location">
    <subcellularLocation>
        <location evidence="14">Endoplasmic reticulum membrane</location>
        <topology evidence="14">Multi-pass membrane protein</topology>
    </subcellularLocation>
    <subcellularLocation>
        <location evidence="1">Membrane</location>
        <topology evidence="1">Multi-pass membrane protein</topology>
    </subcellularLocation>
</comment>
<evidence type="ECO:0000256" key="2">
    <source>
        <dbReference type="ARBA" id="ARBA00005194"/>
    </source>
</evidence>
<feature type="transmembrane region" description="Helical" evidence="14">
    <location>
        <begin position="60"/>
        <end position="81"/>
    </location>
</feature>
<evidence type="ECO:0000256" key="5">
    <source>
        <dbReference type="ARBA" id="ARBA00022516"/>
    </source>
</evidence>
<dbReference type="PANTHER" id="PTHR11035">
    <property type="entry name" value="VERY-LONG-CHAIN (3R)-3-HYDROXYACYL-COA DEHYDRATASE"/>
    <property type="match status" value="1"/>
</dbReference>
<keyword evidence="16" id="KW-1185">Reference proteome</keyword>
<feature type="transmembrane region" description="Helical" evidence="14">
    <location>
        <begin position="88"/>
        <end position="107"/>
    </location>
</feature>